<dbReference type="Pfam" id="PF07804">
    <property type="entry name" value="HipA_C"/>
    <property type="match status" value="1"/>
</dbReference>
<evidence type="ECO:0000313" key="6">
    <source>
        <dbReference type="Proteomes" id="UP000238949"/>
    </source>
</evidence>
<sequence>MPTVTLQLFNQGQWWDAATLSFSDERLSASCSLYYAHEYIAKVASYEVKDCWACSVNAPISVVPKDYPNWPALLDDILPVGKSRDWWLKYLNVSRSDEFQQNYALLNHACMAPVGNLRIKESVPTEANNDPRRFPINDVISLQYDFLEYATEQGAAVGGATGAGGVAPKLLLMLEEGNVFIDGDFAGKPLTATPYLTKFARNRRTARDNNILKAEGVFYKALSEILQDTNVKTIDVDKLKILEDKQSAQVSLWLPRFDVYLENGVATRIGLESIYSIIDAESGSYQDHFYVMETVWRRINSATQMTKNEFAKQYVVRDFLNIVFGNSDNHGRNISFLKFDGDICFAPIYDFAPMKADEEGITRLFKWGRNCEVGGHVNFSNIAEQLADFCEPNDMILFLQQLAEKLIDLPERLTRLNCPDEILNFPAIGFSNIKNKLVEMGVYDG</sequence>
<name>A0A2S9V9Q0_9ALTE</name>
<dbReference type="PANTHER" id="PTHR37419">
    <property type="entry name" value="SERINE/THREONINE-PROTEIN KINASE TOXIN HIPA"/>
    <property type="match status" value="1"/>
</dbReference>
<dbReference type="InterPro" id="IPR012893">
    <property type="entry name" value="HipA-like_C"/>
</dbReference>
<keyword evidence="2" id="KW-0808">Transferase</keyword>
<proteinExistence type="inferred from homology"/>
<dbReference type="InterPro" id="IPR016869">
    <property type="entry name" value="UCP028135_HipA-like"/>
</dbReference>
<dbReference type="GO" id="GO:0004674">
    <property type="term" value="F:protein serine/threonine kinase activity"/>
    <property type="evidence" value="ECO:0007669"/>
    <property type="project" value="TreeGrafter"/>
</dbReference>
<dbReference type="PANTHER" id="PTHR37419:SF8">
    <property type="entry name" value="TOXIN YJJJ"/>
    <property type="match status" value="1"/>
</dbReference>
<comment type="caution">
    <text evidence="5">The sequence shown here is derived from an EMBL/GenBank/DDBJ whole genome shotgun (WGS) entry which is preliminary data.</text>
</comment>
<comment type="similarity">
    <text evidence="1">Belongs to the HipA Ser/Thr kinase family.</text>
</comment>
<evidence type="ECO:0000259" key="4">
    <source>
        <dbReference type="Pfam" id="PF07804"/>
    </source>
</evidence>
<protein>
    <submittedName>
        <fullName evidence="5">HipA-like protein</fullName>
    </submittedName>
</protein>
<organism evidence="5 6">
    <name type="scientific">Alteromonas alba</name>
    <dbReference type="NCBI Taxonomy" id="2079529"/>
    <lineage>
        <taxon>Bacteria</taxon>
        <taxon>Pseudomonadati</taxon>
        <taxon>Pseudomonadota</taxon>
        <taxon>Gammaproteobacteria</taxon>
        <taxon>Alteromonadales</taxon>
        <taxon>Alteromonadaceae</taxon>
        <taxon>Alteromonas/Salinimonas group</taxon>
        <taxon>Alteromonas</taxon>
    </lineage>
</organism>
<keyword evidence="3" id="KW-0418">Kinase</keyword>
<reference evidence="6" key="1">
    <citation type="journal article" date="2020" name="Int. J. Syst. Evol. Microbiol.">
        <title>Alteromonas alba sp. nov., a marine bacterium isolated from the seawater of the West Pacific Ocean.</title>
        <authorList>
            <person name="Sun C."/>
            <person name="Wu Y.-H."/>
            <person name="Xamxidin M."/>
            <person name="Cheng H."/>
            <person name="Xu X.-W."/>
        </authorList>
    </citation>
    <scope>NUCLEOTIDE SEQUENCE [LARGE SCALE GENOMIC DNA]</scope>
    <source>
        <strain evidence="6">190</strain>
    </source>
</reference>
<gene>
    <name evidence="5" type="ORF">C6Y40_12660</name>
</gene>
<dbReference type="OrthoDB" id="9805913at2"/>
<evidence type="ECO:0000256" key="2">
    <source>
        <dbReference type="ARBA" id="ARBA00022679"/>
    </source>
</evidence>
<dbReference type="Proteomes" id="UP000238949">
    <property type="component" value="Unassembled WGS sequence"/>
</dbReference>
<evidence type="ECO:0000313" key="5">
    <source>
        <dbReference type="EMBL" id="PRO73197.1"/>
    </source>
</evidence>
<dbReference type="GO" id="GO:0005829">
    <property type="term" value="C:cytosol"/>
    <property type="evidence" value="ECO:0007669"/>
    <property type="project" value="TreeGrafter"/>
</dbReference>
<accession>A0A2S9V9Q0</accession>
<dbReference type="AlphaFoldDB" id="A0A2S9V9Q0"/>
<dbReference type="EMBL" id="PVNP01000139">
    <property type="protein sequence ID" value="PRO73197.1"/>
    <property type="molecule type" value="Genomic_DNA"/>
</dbReference>
<evidence type="ECO:0000256" key="1">
    <source>
        <dbReference type="ARBA" id="ARBA00010164"/>
    </source>
</evidence>
<feature type="domain" description="HipA-like C-terminal" evidence="4">
    <location>
        <begin position="162"/>
        <end position="390"/>
    </location>
</feature>
<keyword evidence="6" id="KW-1185">Reference proteome</keyword>
<dbReference type="PIRSF" id="PIRSF028135">
    <property type="entry name" value="UCP028135_HipA-like"/>
    <property type="match status" value="1"/>
</dbReference>
<dbReference type="InterPro" id="IPR052028">
    <property type="entry name" value="HipA_Ser/Thr_kinase"/>
</dbReference>
<evidence type="ECO:0000256" key="3">
    <source>
        <dbReference type="ARBA" id="ARBA00022777"/>
    </source>
</evidence>